<accession>A0A3S3QBN2</accession>
<proteinExistence type="inferred from homology"/>
<dbReference type="EMBL" id="NCKU01000097">
    <property type="protein sequence ID" value="RWS17296.1"/>
    <property type="molecule type" value="Genomic_DNA"/>
</dbReference>
<dbReference type="AlphaFoldDB" id="A0A3S3QBN2"/>
<dbReference type="EMBL" id="NCKU01000096">
    <property type="protein sequence ID" value="RWS17306.1"/>
    <property type="molecule type" value="Genomic_DNA"/>
</dbReference>
<evidence type="ECO:0000256" key="3">
    <source>
        <dbReference type="ARBA" id="ARBA00022989"/>
    </source>
</evidence>
<dbReference type="InterPro" id="IPR006214">
    <property type="entry name" value="Bax_inhibitor_1-related"/>
</dbReference>
<evidence type="ECO:0000313" key="7">
    <source>
        <dbReference type="EMBL" id="RWS17306.1"/>
    </source>
</evidence>
<evidence type="ECO:0000256" key="4">
    <source>
        <dbReference type="ARBA" id="ARBA00023136"/>
    </source>
</evidence>
<feature type="transmembrane region" description="Helical" evidence="5">
    <location>
        <begin position="66"/>
        <end position="84"/>
    </location>
</feature>
<keyword evidence="4 5" id="KW-0472">Membrane</keyword>
<dbReference type="OrthoDB" id="7933078at2759"/>
<feature type="transmembrane region" description="Helical" evidence="5">
    <location>
        <begin position="216"/>
        <end position="237"/>
    </location>
</feature>
<comment type="caution">
    <text evidence="6">The sequence shown here is derived from an EMBL/GenBank/DDBJ whole genome shotgun (WGS) entry which is preliminary data.</text>
</comment>
<evidence type="ECO:0000256" key="5">
    <source>
        <dbReference type="RuleBase" id="RU004379"/>
    </source>
</evidence>
<evidence type="ECO:0000313" key="8">
    <source>
        <dbReference type="Proteomes" id="UP000285301"/>
    </source>
</evidence>
<reference evidence="6 8" key="1">
    <citation type="journal article" date="2018" name="Gigascience">
        <title>Genomes of trombidid mites reveal novel predicted allergens and laterally-transferred genes associated with secondary metabolism.</title>
        <authorList>
            <person name="Dong X."/>
            <person name="Chaisiri K."/>
            <person name="Xia D."/>
            <person name="Armstrong S.D."/>
            <person name="Fang Y."/>
            <person name="Donnelly M.J."/>
            <person name="Kadowaki T."/>
            <person name="McGarry J.W."/>
            <person name="Darby A.C."/>
            <person name="Makepeace B.L."/>
        </authorList>
    </citation>
    <scope>NUCLEOTIDE SEQUENCE [LARGE SCALE GENOMIC DNA]</scope>
    <source>
        <strain evidence="6">UoL-WK</strain>
    </source>
</reference>
<dbReference type="Proteomes" id="UP000285301">
    <property type="component" value="Unassembled WGS sequence"/>
</dbReference>
<dbReference type="GO" id="GO:0016020">
    <property type="term" value="C:membrane"/>
    <property type="evidence" value="ECO:0007669"/>
    <property type="project" value="UniProtKB-SubCell"/>
</dbReference>
<dbReference type="PANTHER" id="PTHR23291:SF47">
    <property type="entry name" value="TRANSMEMBRANE BAX INHIBITOR MOTIF CONTAINING 7"/>
    <property type="match status" value="1"/>
</dbReference>
<feature type="transmembrane region" description="Helical" evidence="5">
    <location>
        <begin position="123"/>
        <end position="142"/>
    </location>
</feature>
<protein>
    <submittedName>
        <fullName evidence="6">Lifeguard-like protein</fullName>
    </submittedName>
</protein>
<feature type="transmembrane region" description="Helical" evidence="5">
    <location>
        <begin position="96"/>
        <end position="117"/>
    </location>
</feature>
<feature type="transmembrane region" description="Helical" evidence="5">
    <location>
        <begin position="149"/>
        <end position="171"/>
    </location>
</feature>
<comment type="subcellular location">
    <subcellularLocation>
        <location evidence="1">Membrane</location>
        <topology evidence="1">Multi-pass membrane protein</topology>
    </subcellularLocation>
</comment>
<feature type="transmembrane region" description="Helical" evidence="5">
    <location>
        <begin position="34"/>
        <end position="54"/>
    </location>
</feature>
<evidence type="ECO:0000313" key="6">
    <source>
        <dbReference type="EMBL" id="RWS17296.1"/>
    </source>
</evidence>
<dbReference type="PANTHER" id="PTHR23291">
    <property type="entry name" value="BAX INHIBITOR-RELATED"/>
    <property type="match status" value="1"/>
</dbReference>
<keyword evidence="3 5" id="KW-1133">Transmembrane helix</keyword>
<organism evidence="6 8">
    <name type="scientific">Dinothrombium tinctorium</name>
    <dbReference type="NCBI Taxonomy" id="1965070"/>
    <lineage>
        <taxon>Eukaryota</taxon>
        <taxon>Metazoa</taxon>
        <taxon>Ecdysozoa</taxon>
        <taxon>Arthropoda</taxon>
        <taxon>Chelicerata</taxon>
        <taxon>Arachnida</taxon>
        <taxon>Acari</taxon>
        <taxon>Acariformes</taxon>
        <taxon>Trombidiformes</taxon>
        <taxon>Prostigmata</taxon>
        <taxon>Anystina</taxon>
        <taxon>Parasitengona</taxon>
        <taxon>Trombidioidea</taxon>
        <taxon>Trombidiidae</taxon>
        <taxon>Dinothrombium</taxon>
    </lineage>
</organism>
<reference evidence="6" key="2">
    <citation type="submission" date="2018-11" db="EMBL/GenBank/DDBJ databases">
        <title>Trombidioid mite genomics.</title>
        <authorList>
            <person name="Dong X."/>
        </authorList>
    </citation>
    <scope>NUCLEOTIDE SEQUENCE</scope>
    <source>
        <strain evidence="6">UoL-WK</strain>
    </source>
</reference>
<name>A0A3S3QBN2_9ACAR</name>
<feature type="transmembrane region" description="Helical" evidence="5">
    <location>
        <begin position="177"/>
        <end position="196"/>
    </location>
</feature>
<comment type="similarity">
    <text evidence="5">Belongs to the BI1 family.</text>
</comment>
<sequence>MQPGETAQEADTANAATFSAFEDKAIRLGFIRKVYGILSVQLLVTFSFVIVPSVSDVVKDFVKANHWMIITAAVLGFATLITLACCEYHRTFPINLICLGIFTLTQSFLLMNVGAYINKPEVLMWAVIITFVICLALTVFAFQTKFDFTIFNGILFVFLVVLVVMGIILLIVGRNRIFHLIYASLGAFIFSAYLVIDTQMIVGGSHKYQYSPEDYIFAAINLYLDIINLFLMILRILQFSKS</sequence>
<keyword evidence="8" id="KW-1185">Reference proteome</keyword>
<evidence type="ECO:0000256" key="2">
    <source>
        <dbReference type="ARBA" id="ARBA00022692"/>
    </source>
</evidence>
<dbReference type="CDD" id="cd10428">
    <property type="entry name" value="LFG_like"/>
    <property type="match status" value="1"/>
</dbReference>
<keyword evidence="2 5" id="KW-0812">Transmembrane</keyword>
<evidence type="ECO:0000256" key="1">
    <source>
        <dbReference type="ARBA" id="ARBA00004141"/>
    </source>
</evidence>
<dbReference type="Pfam" id="PF01027">
    <property type="entry name" value="Bax1-I"/>
    <property type="match status" value="1"/>
</dbReference>
<gene>
    <name evidence="7" type="ORF">B4U79_00264</name>
    <name evidence="6" type="ORF">B4U79_02335</name>
</gene>